<dbReference type="PROSITE" id="PS50005">
    <property type="entry name" value="TPR"/>
    <property type="match status" value="2"/>
</dbReference>
<dbReference type="InterPro" id="IPR011990">
    <property type="entry name" value="TPR-like_helical_dom_sf"/>
</dbReference>
<dbReference type="EMBL" id="CP003130">
    <property type="protein sequence ID" value="AEU36122.1"/>
    <property type="molecule type" value="Genomic_DNA"/>
</dbReference>
<dbReference type="Proteomes" id="UP000007113">
    <property type="component" value="Chromosome"/>
</dbReference>
<organism evidence="8 9">
    <name type="scientific">Granulicella mallensis (strain ATCC BAA-1857 / DSM 23137 / MP5ACTX8)</name>
    <dbReference type="NCBI Taxonomy" id="682795"/>
    <lineage>
        <taxon>Bacteria</taxon>
        <taxon>Pseudomonadati</taxon>
        <taxon>Acidobacteriota</taxon>
        <taxon>Terriglobia</taxon>
        <taxon>Terriglobales</taxon>
        <taxon>Acidobacteriaceae</taxon>
        <taxon>Granulicella</taxon>
    </lineage>
</organism>
<dbReference type="eggNOG" id="COG0457">
    <property type="taxonomic scope" value="Bacteria"/>
</dbReference>
<dbReference type="RefSeq" id="WP_014265001.1">
    <property type="nucleotide sequence ID" value="NC_016631.1"/>
</dbReference>
<dbReference type="GO" id="GO:0009306">
    <property type="term" value="P:protein secretion"/>
    <property type="evidence" value="ECO:0007669"/>
    <property type="project" value="InterPro"/>
</dbReference>
<dbReference type="Gene3D" id="2.60.40.680">
    <property type="match status" value="1"/>
</dbReference>
<keyword evidence="3" id="KW-0802">TPR repeat</keyword>
<reference evidence="8 9" key="1">
    <citation type="submission" date="2011-11" db="EMBL/GenBank/DDBJ databases">
        <title>Complete sequence of Granulicella mallensis MP5ACTX8.</title>
        <authorList>
            <consortium name="US DOE Joint Genome Institute"/>
            <person name="Lucas S."/>
            <person name="Copeland A."/>
            <person name="Lapidus A."/>
            <person name="Cheng J.-F."/>
            <person name="Goodwin L."/>
            <person name="Pitluck S."/>
            <person name="Peters L."/>
            <person name="Lu M."/>
            <person name="Detter J.C."/>
            <person name="Han C."/>
            <person name="Tapia R."/>
            <person name="Land M."/>
            <person name="Hauser L."/>
            <person name="Kyrpides N."/>
            <person name="Ivanova N."/>
            <person name="Mikhailova N."/>
            <person name="Pagani I."/>
            <person name="Rawat S."/>
            <person name="Mannisto M."/>
            <person name="Haggblom M."/>
            <person name="Woyke T."/>
        </authorList>
    </citation>
    <scope>NUCLEOTIDE SEQUENCE [LARGE SCALE GENOMIC DNA]</scope>
    <source>
        <strain evidence="9">ATCC BAA-1857 / DSM 23137 / MP5ACTX8</strain>
    </source>
</reference>
<evidence type="ECO:0000256" key="4">
    <source>
        <dbReference type="RuleBase" id="RU004003"/>
    </source>
</evidence>
<evidence type="ECO:0000259" key="7">
    <source>
        <dbReference type="Pfam" id="PF00963"/>
    </source>
</evidence>
<dbReference type="InterPro" id="IPR008965">
    <property type="entry name" value="CBM2/CBM3_carb-bd_dom_sf"/>
</dbReference>
<feature type="domain" description="Cohesin" evidence="7">
    <location>
        <begin position="771"/>
        <end position="872"/>
    </location>
</feature>
<evidence type="ECO:0000256" key="2">
    <source>
        <dbReference type="ARBA" id="ARBA00023136"/>
    </source>
</evidence>
<feature type="compositionally biased region" description="Basic and acidic residues" evidence="5">
    <location>
        <begin position="213"/>
        <end position="222"/>
    </location>
</feature>
<dbReference type="InterPro" id="IPR002102">
    <property type="entry name" value="Cohesin_dom"/>
</dbReference>
<evidence type="ECO:0000256" key="1">
    <source>
        <dbReference type="ARBA" id="ARBA00004370"/>
    </source>
</evidence>
<gene>
    <name evidence="8" type="ordered locus">AciX8_1784</name>
</gene>
<comment type="subcellular location">
    <subcellularLocation>
        <location evidence="1">Membrane</location>
    </subcellularLocation>
</comment>
<dbReference type="InterPro" id="IPR001775">
    <property type="entry name" value="GspD/PilQ"/>
</dbReference>
<dbReference type="GO" id="GO:0030246">
    <property type="term" value="F:carbohydrate binding"/>
    <property type="evidence" value="ECO:0007669"/>
    <property type="project" value="InterPro"/>
</dbReference>
<dbReference type="SUPFAM" id="SSF48452">
    <property type="entry name" value="TPR-like"/>
    <property type="match status" value="1"/>
</dbReference>
<dbReference type="InterPro" id="IPR019734">
    <property type="entry name" value="TPR_rpt"/>
</dbReference>
<dbReference type="PANTHER" id="PTHR30332">
    <property type="entry name" value="PROBABLE GENERAL SECRETION PATHWAY PROTEIN D"/>
    <property type="match status" value="1"/>
</dbReference>
<feature type="compositionally biased region" description="Low complexity" evidence="5">
    <location>
        <begin position="449"/>
        <end position="477"/>
    </location>
</feature>
<evidence type="ECO:0000313" key="9">
    <source>
        <dbReference type="Proteomes" id="UP000007113"/>
    </source>
</evidence>
<proteinExistence type="inferred from homology"/>
<name>G8NQH3_GRAMM</name>
<dbReference type="STRING" id="682795.AciX8_1784"/>
<accession>G8NQH3</accession>
<dbReference type="AlphaFoldDB" id="G8NQH3"/>
<dbReference type="Gene3D" id="1.25.40.10">
    <property type="entry name" value="Tetratricopeptide repeat domain"/>
    <property type="match status" value="1"/>
</dbReference>
<keyword evidence="2" id="KW-0472">Membrane</keyword>
<evidence type="ECO:0000256" key="5">
    <source>
        <dbReference type="SAM" id="MobiDB-lite"/>
    </source>
</evidence>
<dbReference type="GO" id="GO:0015627">
    <property type="term" value="C:type II protein secretion system complex"/>
    <property type="evidence" value="ECO:0007669"/>
    <property type="project" value="TreeGrafter"/>
</dbReference>
<evidence type="ECO:0000313" key="8">
    <source>
        <dbReference type="EMBL" id="AEU36122.1"/>
    </source>
</evidence>
<feature type="region of interest" description="Disordered" evidence="5">
    <location>
        <begin position="211"/>
        <end position="235"/>
    </location>
</feature>
<dbReference type="CDD" id="cd08547">
    <property type="entry name" value="Type_II_cohesin"/>
    <property type="match status" value="1"/>
</dbReference>
<comment type="similarity">
    <text evidence="4">Belongs to the bacterial secretin family.</text>
</comment>
<evidence type="ECO:0000259" key="6">
    <source>
        <dbReference type="Pfam" id="PF00263"/>
    </source>
</evidence>
<dbReference type="GO" id="GO:0000272">
    <property type="term" value="P:polysaccharide catabolic process"/>
    <property type="evidence" value="ECO:0007669"/>
    <property type="project" value="InterPro"/>
</dbReference>
<evidence type="ECO:0000256" key="3">
    <source>
        <dbReference type="PROSITE-ProRule" id="PRU00339"/>
    </source>
</evidence>
<dbReference type="HOGENOM" id="CLU_017432_0_0_0"/>
<dbReference type="KEGG" id="gma:AciX8_1784"/>
<feature type="repeat" description="TPR" evidence="3">
    <location>
        <begin position="123"/>
        <end position="156"/>
    </location>
</feature>
<dbReference type="InterPro" id="IPR038591">
    <property type="entry name" value="NolW-like_sf"/>
</dbReference>
<sequence length="901" mass="96455">MQYVLLLRGGLSHPRTAGATLYPMAENPVIRMVLSNQPDQPLETAPMLAAKPVFNASRLLLPQVFEPSVRGHLERVPRMQLRRIGRRIAMSHYSQHIVRGSFALLLVCGFAGVFSASAHAQSASSWDKRGANAEAREDYDAAFEAYRQAHLKKPQDLRYKTHYERLRFQAANEHVDRGRVLRQSGDFGGAINEFARALQIDPGNQAASQELDFTEKSSKGEAPKTGPQGQVIPPVGLEQTPRQKQTMRDIASLGEPVNLQPVSDDPVTLHMVQDTKAIYQAIGKAAGLNVIFDPDYVSKSIPVDLTSVSLYDALRIVGTLSGTFWKPVTSNTIFVAQNNRTKRTDLDDLAVQTFYLTNVSQQNDANEILVALRNLLDPALKIYLVASQNALILRATPSELILAEKLINDLDRTRAEVVVDVAVLEVSRQKERDLGITLPTSFGLTPQFSNQNVTNNNSSTGTNTNTGSGAPTTTTSSSLTLNSLGNLNATNFAVSLSGGTVNALLSDLDTRILQNPRIRATDGQHSTLKIGEKIPVATGSYNSGVSTGLANIGVQTQFTYLDVGVNIDITPTVHYDHEVSLKMKVEISASNGNVTISGVTEPIITQRVAEQVIQLKDGEPSILAGLLQQEDTKTINGTPGLGELPFFKYFFSSQDKVQQSDEIVFLIIPHIVRESILTDENTRAIYTGSGQSIDLIRRDPAKVEAALAAQSALQNGAGTASGQSTSAAQAAQAMVAQLRDQANKPLPPTINQGSASGAGASTSATPINLSVVSPAGNQAVGSTFTVSVTAANAHDLFSVPLQMQFDPHLLSLVDVDAGDLLSRDHQAVALVHRDEGNGAVTISASRPPNATGVNGQGTLCTLTFKALAPGDATLALVRTGAKDSKQNTIPTIGSQSVVHVK</sequence>
<dbReference type="GO" id="GO:0016020">
    <property type="term" value="C:membrane"/>
    <property type="evidence" value="ECO:0007669"/>
    <property type="project" value="UniProtKB-SubCell"/>
</dbReference>
<feature type="domain" description="Type II/III secretion system secretin-like" evidence="6">
    <location>
        <begin position="505"/>
        <end position="673"/>
    </location>
</feature>
<dbReference type="Gene3D" id="3.30.1370.120">
    <property type="match status" value="1"/>
</dbReference>
<keyword evidence="9" id="KW-1185">Reference proteome</keyword>
<dbReference type="eggNOG" id="COG4796">
    <property type="taxonomic scope" value="Bacteria"/>
</dbReference>
<dbReference type="InterPro" id="IPR050810">
    <property type="entry name" value="Bact_Secretion_Sys_Channel"/>
</dbReference>
<dbReference type="Pfam" id="PF00263">
    <property type="entry name" value="Secretin"/>
    <property type="match status" value="1"/>
</dbReference>
<dbReference type="SMART" id="SM00028">
    <property type="entry name" value="TPR"/>
    <property type="match status" value="2"/>
</dbReference>
<dbReference type="SUPFAM" id="SSF49384">
    <property type="entry name" value="Carbohydrate-binding domain"/>
    <property type="match status" value="1"/>
</dbReference>
<protein>
    <submittedName>
        <fullName evidence="8">Type II and III secretion system protein</fullName>
    </submittedName>
</protein>
<feature type="repeat" description="TPR" evidence="3">
    <location>
        <begin position="171"/>
        <end position="204"/>
    </location>
</feature>
<dbReference type="PANTHER" id="PTHR30332:SF17">
    <property type="entry name" value="TYPE IV PILIATION SYSTEM PROTEIN DR_0774-RELATED"/>
    <property type="match status" value="1"/>
</dbReference>
<dbReference type="InterPro" id="IPR004846">
    <property type="entry name" value="T2SS/T3SS_dom"/>
</dbReference>
<dbReference type="Pfam" id="PF00963">
    <property type="entry name" value="Cohesin"/>
    <property type="match status" value="1"/>
</dbReference>
<dbReference type="PRINTS" id="PR00811">
    <property type="entry name" value="BCTERIALGSPD"/>
</dbReference>
<feature type="region of interest" description="Disordered" evidence="5">
    <location>
        <begin position="447"/>
        <end position="477"/>
    </location>
</feature>